<dbReference type="PROSITE" id="PS50292">
    <property type="entry name" value="PEROXIDASE_3"/>
    <property type="match status" value="1"/>
</dbReference>
<reference evidence="4" key="1">
    <citation type="submission" date="2022-10" db="EMBL/GenBank/DDBJ databases">
        <title>The WGS of Solirubrobacter ginsenosidimutans DSM 21036.</title>
        <authorList>
            <person name="Jiang Z."/>
        </authorList>
    </citation>
    <scope>NUCLEOTIDE SEQUENCE</scope>
    <source>
        <strain evidence="4">DSM 21036</strain>
    </source>
</reference>
<evidence type="ECO:0008006" key="6">
    <source>
        <dbReference type="Google" id="ProtNLM"/>
    </source>
</evidence>
<dbReference type="GO" id="GO:0005576">
    <property type="term" value="C:extracellular region"/>
    <property type="evidence" value="ECO:0007669"/>
    <property type="project" value="UniProtKB-SubCell"/>
</dbReference>
<dbReference type="InterPro" id="IPR019791">
    <property type="entry name" value="Haem_peroxidase_animal"/>
</dbReference>
<evidence type="ECO:0000256" key="2">
    <source>
        <dbReference type="ARBA" id="ARBA00022525"/>
    </source>
</evidence>
<evidence type="ECO:0000313" key="5">
    <source>
        <dbReference type="Proteomes" id="UP001149140"/>
    </source>
</evidence>
<dbReference type="PANTHER" id="PTHR11475">
    <property type="entry name" value="OXIDASE/PEROXIDASE"/>
    <property type="match status" value="1"/>
</dbReference>
<gene>
    <name evidence="4" type="ORF">OM076_08905</name>
</gene>
<dbReference type="RefSeq" id="WP_270039189.1">
    <property type="nucleotide sequence ID" value="NZ_JAPDOD010000005.1"/>
</dbReference>
<dbReference type="GO" id="GO:0020037">
    <property type="term" value="F:heme binding"/>
    <property type="evidence" value="ECO:0007669"/>
    <property type="project" value="InterPro"/>
</dbReference>
<dbReference type="Gene3D" id="1.10.640.10">
    <property type="entry name" value="Haem peroxidase domain superfamily, animal type"/>
    <property type="match status" value="1"/>
</dbReference>
<dbReference type="GO" id="GO:0004601">
    <property type="term" value="F:peroxidase activity"/>
    <property type="evidence" value="ECO:0007669"/>
    <property type="project" value="InterPro"/>
</dbReference>
<dbReference type="SUPFAM" id="SSF48113">
    <property type="entry name" value="Heme-dependent peroxidases"/>
    <property type="match status" value="1"/>
</dbReference>
<dbReference type="PANTHER" id="PTHR11475:SF4">
    <property type="entry name" value="CHORION PEROXIDASE"/>
    <property type="match status" value="1"/>
</dbReference>
<dbReference type="Pfam" id="PF03098">
    <property type="entry name" value="An_peroxidase"/>
    <property type="match status" value="1"/>
</dbReference>
<evidence type="ECO:0000256" key="1">
    <source>
        <dbReference type="ARBA" id="ARBA00004613"/>
    </source>
</evidence>
<dbReference type="AlphaFoldDB" id="A0A9X3S0S7"/>
<name>A0A9X3S0S7_9ACTN</name>
<proteinExistence type="predicted"/>
<protein>
    <recommendedName>
        <fullName evidence="6">Peroxidase</fullName>
    </recommendedName>
</protein>
<dbReference type="EMBL" id="JAPDOD010000005">
    <property type="protein sequence ID" value="MDA0160382.1"/>
    <property type="molecule type" value="Genomic_DNA"/>
</dbReference>
<evidence type="ECO:0000313" key="4">
    <source>
        <dbReference type="EMBL" id="MDA0160382.1"/>
    </source>
</evidence>
<keyword evidence="2" id="KW-0964">Secreted</keyword>
<accession>A0A9X3S0S7</accession>
<comment type="caution">
    <text evidence="4">The sequence shown here is derived from an EMBL/GenBank/DDBJ whole genome shotgun (WGS) entry which is preliminary data.</text>
</comment>
<dbReference type="Proteomes" id="UP001149140">
    <property type="component" value="Unassembled WGS sequence"/>
</dbReference>
<organism evidence="4 5">
    <name type="scientific">Solirubrobacter ginsenosidimutans</name>
    <dbReference type="NCBI Taxonomy" id="490573"/>
    <lineage>
        <taxon>Bacteria</taxon>
        <taxon>Bacillati</taxon>
        <taxon>Actinomycetota</taxon>
        <taxon>Thermoleophilia</taxon>
        <taxon>Solirubrobacterales</taxon>
        <taxon>Solirubrobacteraceae</taxon>
        <taxon>Solirubrobacter</taxon>
    </lineage>
</organism>
<keyword evidence="5" id="KW-1185">Reference proteome</keyword>
<sequence length="449" mass="48856">MSQHAARIARDHCLAPERVDAPIYGGRYRSLFDDLPALDSDEDALHALGRPGGPCDLGVDFGDDPDSHVAAVWPFFGQFIAHDITADRSPLGHRADVAAVRNFRVPKANLEGLYGAGPVGSPYLYGKDDPAKLLLSPTGIDVPRNHEGIALIGDPRNDVHLFTSQMLVAFINLHNRLVDRLRDDELAEADVFEAARRAATWHYQHVILREFLPSLIGAELTAELLDDGPQLYRIDEDPYIPFEFADAAYRYGHAQIRDRYQINEHFGPCPVFPDLMGFGPVPPDHTVDWALQIDVEGHAPAQRAKRIDSRLPAPLIALPTQISGSEPGTDYASLANRDLQRGQAVGLPSGEAVAQRLGVPALSAEQVGLAGEGWVGETPLWFYILKEASALHDGEQLGPVGGRIVGEVLVGIIDADPESFRSVDPTWMPTLPARRTGAFGLADVLVPSD</sequence>
<dbReference type="InterPro" id="IPR010255">
    <property type="entry name" value="Haem_peroxidase_sf"/>
</dbReference>
<dbReference type="GO" id="GO:0006979">
    <property type="term" value="P:response to oxidative stress"/>
    <property type="evidence" value="ECO:0007669"/>
    <property type="project" value="InterPro"/>
</dbReference>
<comment type="subcellular location">
    <subcellularLocation>
        <location evidence="1">Secreted</location>
    </subcellularLocation>
</comment>
<dbReference type="InterPro" id="IPR037120">
    <property type="entry name" value="Haem_peroxidase_sf_animal"/>
</dbReference>
<evidence type="ECO:0000256" key="3">
    <source>
        <dbReference type="ARBA" id="ARBA00023180"/>
    </source>
</evidence>
<dbReference type="PRINTS" id="PR00457">
    <property type="entry name" value="ANPEROXIDASE"/>
</dbReference>
<keyword evidence="3" id="KW-0325">Glycoprotein</keyword>